<dbReference type="InterPro" id="IPR009057">
    <property type="entry name" value="Homeodomain-like_sf"/>
</dbReference>
<dbReference type="InterPro" id="IPR001647">
    <property type="entry name" value="HTH_TetR"/>
</dbReference>
<gene>
    <name evidence="4" type="ORF">J2S07_004093</name>
</gene>
<proteinExistence type="predicted"/>
<keyword evidence="1 2" id="KW-0238">DNA-binding</keyword>
<dbReference type="Pfam" id="PF00440">
    <property type="entry name" value="TetR_N"/>
    <property type="match status" value="1"/>
</dbReference>
<evidence type="ECO:0000313" key="4">
    <source>
        <dbReference type="EMBL" id="MDQ0157745.1"/>
    </source>
</evidence>
<evidence type="ECO:0000259" key="3">
    <source>
        <dbReference type="PROSITE" id="PS50977"/>
    </source>
</evidence>
<evidence type="ECO:0000313" key="5">
    <source>
        <dbReference type="Proteomes" id="UP001231362"/>
    </source>
</evidence>
<keyword evidence="5" id="KW-1185">Reference proteome</keyword>
<feature type="DNA-binding region" description="H-T-H motif" evidence="2">
    <location>
        <begin position="34"/>
        <end position="53"/>
    </location>
</feature>
<dbReference type="PANTHER" id="PTHR43479:SF11">
    <property type="entry name" value="ACREF_ENVCD OPERON REPRESSOR-RELATED"/>
    <property type="match status" value="1"/>
</dbReference>
<evidence type="ECO:0000256" key="2">
    <source>
        <dbReference type="PROSITE-ProRule" id="PRU00335"/>
    </source>
</evidence>
<dbReference type="RefSeq" id="WP_307152190.1">
    <property type="nucleotide sequence ID" value="NZ_JAUSTU010000036.1"/>
</dbReference>
<sequence length="203" mass="23508">MAPIVSKDYKERRKSSILSSALECFAQKGFVATTVDDIGAHSGISKGSIYNYFESKEAIYFELLNTATERDKENITKNFSTLRSSLSKLSYMFDVFLTLDPFNPKRLGTTVVFYEFTFHCTRSEKLLDLVTKRGNFLLNIIKETLEEGQESGEIDKNIDVNLYAHRFWLIIDGVSLQTIHKDFPYYDVLREMKEMYLEEIKAK</sequence>
<dbReference type="Proteomes" id="UP001231362">
    <property type="component" value="Unassembled WGS sequence"/>
</dbReference>
<evidence type="ECO:0000256" key="1">
    <source>
        <dbReference type="ARBA" id="ARBA00023125"/>
    </source>
</evidence>
<dbReference type="PRINTS" id="PR00455">
    <property type="entry name" value="HTHTETR"/>
</dbReference>
<dbReference type="Gene3D" id="1.10.357.10">
    <property type="entry name" value="Tetracycline Repressor, domain 2"/>
    <property type="match status" value="1"/>
</dbReference>
<accession>A0ABT9VA05</accession>
<protein>
    <submittedName>
        <fullName evidence="4">AcrR family transcriptional regulator</fullName>
    </submittedName>
</protein>
<dbReference type="InterPro" id="IPR036271">
    <property type="entry name" value="Tet_transcr_reg_TetR-rel_C_sf"/>
</dbReference>
<reference evidence="4 5" key="1">
    <citation type="submission" date="2023-07" db="EMBL/GenBank/DDBJ databases">
        <title>Genomic Encyclopedia of Type Strains, Phase IV (KMG-IV): sequencing the most valuable type-strain genomes for metagenomic binning, comparative biology and taxonomic classification.</title>
        <authorList>
            <person name="Goeker M."/>
        </authorList>
    </citation>
    <scope>NUCLEOTIDE SEQUENCE [LARGE SCALE GENOMIC DNA]</scope>
    <source>
        <strain evidence="4 5">DSM 23948</strain>
    </source>
</reference>
<dbReference type="PROSITE" id="PS50977">
    <property type="entry name" value="HTH_TETR_2"/>
    <property type="match status" value="1"/>
</dbReference>
<dbReference type="InterPro" id="IPR023772">
    <property type="entry name" value="DNA-bd_HTH_TetR-type_CS"/>
</dbReference>
<feature type="domain" description="HTH tetR-type" evidence="3">
    <location>
        <begin position="11"/>
        <end position="71"/>
    </location>
</feature>
<name>A0ABT9VA05_9BACL</name>
<dbReference type="InterPro" id="IPR050624">
    <property type="entry name" value="HTH-type_Tx_Regulator"/>
</dbReference>
<dbReference type="SUPFAM" id="SSF48498">
    <property type="entry name" value="Tetracyclin repressor-like, C-terminal domain"/>
    <property type="match status" value="1"/>
</dbReference>
<dbReference type="Gene3D" id="1.10.10.60">
    <property type="entry name" value="Homeodomain-like"/>
    <property type="match status" value="1"/>
</dbReference>
<comment type="caution">
    <text evidence="4">The sequence shown here is derived from an EMBL/GenBank/DDBJ whole genome shotgun (WGS) entry which is preliminary data.</text>
</comment>
<dbReference type="PANTHER" id="PTHR43479">
    <property type="entry name" value="ACREF/ENVCD OPERON REPRESSOR-RELATED"/>
    <property type="match status" value="1"/>
</dbReference>
<dbReference type="PROSITE" id="PS01081">
    <property type="entry name" value="HTH_TETR_1"/>
    <property type="match status" value="1"/>
</dbReference>
<organism evidence="4 5">
    <name type="scientific">Anoxybacillus andreesenii</name>
    <dbReference type="NCBI Taxonomy" id="1325932"/>
    <lineage>
        <taxon>Bacteria</taxon>
        <taxon>Bacillati</taxon>
        <taxon>Bacillota</taxon>
        <taxon>Bacilli</taxon>
        <taxon>Bacillales</taxon>
        <taxon>Anoxybacillaceae</taxon>
        <taxon>Anoxybacillus</taxon>
    </lineage>
</organism>
<dbReference type="EMBL" id="JAUSTU010000036">
    <property type="protein sequence ID" value="MDQ0157745.1"/>
    <property type="molecule type" value="Genomic_DNA"/>
</dbReference>
<dbReference type="SUPFAM" id="SSF46689">
    <property type="entry name" value="Homeodomain-like"/>
    <property type="match status" value="1"/>
</dbReference>